<dbReference type="Proteomes" id="UP000824890">
    <property type="component" value="Unassembled WGS sequence"/>
</dbReference>
<evidence type="ECO:0000313" key="1">
    <source>
        <dbReference type="EMBL" id="KAH0859024.1"/>
    </source>
</evidence>
<evidence type="ECO:0000313" key="2">
    <source>
        <dbReference type="Proteomes" id="UP000824890"/>
    </source>
</evidence>
<gene>
    <name evidence="1" type="ORF">HID58_087285</name>
</gene>
<protein>
    <submittedName>
        <fullName evidence="1">Uncharacterized protein</fullName>
    </submittedName>
</protein>
<dbReference type="EMBL" id="JAGKQM010000019">
    <property type="protein sequence ID" value="KAH0859024.1"/>
    <property type="molecule type" value="Genomic_DNA"/>
</dbReference>
<sequence length="284" mass="32024">MCCVIHRFLFDSSQFACKVDSEAEMKGTEASHHKLSNGSSSINLNITSSPIEGDYNSHPEARKGYQRKRKQSKTILLHHRSFMCLLKRFWYKLYQFGGFHLTFQSEDDGPSAQRPTAVSEDQSCKAVLERVKFLDNPSKEESASCFTDVMTQNFNTLFKDLIQMIESELVSEKLKGLPYGIHLGGELSNHNLLAMPVRLEQKDNVDALVQKVSMLLCLSQCISDEVLSLLIFFGKFCAEAFLGIIVGLEQRLELGRPIFIDKEPYQPAITGGLSGLRQTEENTK</sequence>
<keyword evidence="2" id="KW-1185">Reference proteome</keyword>
<proteinExistence type="predicted"/>
<accession>A0ABQ7XSU1</accession>
<organism evidence="1 2">
    <name type="scientific">Brassica napus</name>
    <name type="common">Rape</name>
    <dbReference type="NCBI Taxonomy" id="3708"/>
    <lineage>
        <taxon>Eukaryota</taxon>
        <taxon>Viridiplantae</taxon>
        <taxon>Streptophyta</taxon>
        <taxon>Embryophyta</taxon>
        <taxon>Tracheophyta</taxon>
        <taxon>Spermatophyta</taxon>
        <taxon>Magnoliopsida</taxon>
        <taxon>eudicotyledons</taxon>
        <taxon>Gunneridae</taxon>
        <taxon>Pentapetalae</taxon>
        <taxon>rosids</taxon>
        <taxon>malvids</taxon>
        <taxon>Brassicales</taxon>
        <taxon>Brassicaceae</taxon>
        <taxon>Brassiceae</taxon>
        <taxon>Brassica</taxon>
    </lineage>
</organism>
<reference evidence="1 2" key="1">
    <citation type="submission" date="2021-05" db="EMBL/GenBank/DDBJ databases">
        <title>Genome Assembly of Synthetic Allotetraploid Brassica napus Reveals Homoeologous Exchanges between Subgenomes.</title>
        <authorList>
            <person name="Davis J.T."/>
        </authorList>
    </citation>
    <scope>NUCLEOTIDE SEQUENCE [LARGE SCALE GENOMIC DNA]</scope>
    <source>
        <strain evidence="2">cv. Da-Ae</strain>
        <tissue evidence="1">Seedling</tissue>
    </source>
</reference>
<comment type="caution">
    <text evidence="1">The sequence shown here is derived from an EMBL/GenBank/DDBJ whole genome shotgun (WGS) entry which is preliminary data.</text>
</comment>
<name>A0ABQ7XSU1_BRANA</name>